<feature type="transmembrane region" description="Helical" evidence="6">
    <location>
        <begin position="387"/>
        <end position="409"/>
    </location>
</feature>
<protein>
    <submittedName>
        <fullName evidence="8">ABC-2 type transport system permease protein</fullName>
    </submittedName>
</protein>
<evidence type="ECO:0000256" key="6">
    <source>
        <dbReference type="SAM" id="Phobius"/>
    </source>
</evidence>
<feature type="transmembrane region" description="Helical" evidence="6">
    <location>
        <begin position="202"/>
        <end position="226"/>
    </location>
</feature>
<evidence type="ECO:0000259" key="7">
    <source>
        <dbReference type="Pfam" id="PF12698"/>
    </source>
</evidence>
<dbReference type="STRING" id="334253.SAMN04487943_101391"/>
<proteinExistence type="predicted"/>
<evidence type="ECO:0000256" key="4">
    <source>
        <dbReference type="ARBA" id="ARBA00022989"/>
    </source>
</evidence>
<dbReference type="InterPro" id="IPR013525">
    <property type="entry name" value="ABC2_TM"/>
</dbReference>
<dbReference type="EMBL" id="FOTR01000001">
    <property type="protein sequence ID" value="SFL40600.1"/>
    <property type="molecule type" value="Genomic_DNA"/>
</dbReference>
<keyword evidence="9" id="KW-1185">Reference proteome</keyword>
<dbReference type="InterPro" id="IPR051449">
    <property type="entry name" value="ABC-2_transporter_component"/>
</dbReference>
<dbReference type="AlphaFoldDB" id="A0A1I4HFR8"/>
<feature type="transmembrane region" description="Helical" evidence="6">
    <location>
        <begin position="293"/>
        <end position="312"/>
    </location>
</feature>
<dbReference type="Proteomes" id="UP000198565">
    <property type="component" value="Unassembled WGS sequence"/>
</dbReference>
<gene>
    <name evidence="8" type="ORF">SAMN04487943_101391</name>
</gene>
<feature type="transmembrane region" description="Helical" evidence="6">
    <location>
        <begin position="37"/>
        <end position="58"/>
    </location>
</feature>
<feature type="transmembrane region" description="Helical" evidence="6">
    <location>
        <begin position="247"/>
        <end position="273"/>
    </location>
</feature>
<feature type="transmembrane region" description="Helical" evidence="6">
    <location>
        <begin position="332"/>
        <end position="351"/>
    </location>
</feature>
<reference evidence="9" key="1">
    <citation type="submission" date="2016-10" db="EMBL/GenBank/DDBJ databases">
        <authorList>
            <person name="Varghese N."/>
            <person name="Submissions S."/>
        </authorList>
    </citation>
    <scope>NUCLEOTIDE SEQUENCE [LARGE SCALE GENOMIC DNA]</scope>
    <source>
        <strain evidence="9">CGMCC 1.4250</strain>
    </source>
</reference>
<dbReference type="PANTHER" id="PTHR30294">
    <property type="entry name" value="MEMBRANE COMPONENT OF ABC TRANSPORTER YHHJ-RELATED"/>
    <property type="match status" value="1"/>
</dbReference>
<evidence type="ECO:0000313" key="8">
    <source>
        <dbReference type="EMBL" id="SFL40600.1"/>
    </source>
</evidence>
<keyword evidence="2" id="KW-1003">Cell membrane</keyword>
<evidence type="ECO:0000256" key="5">
    <source>
        <dbReference type="ARBA" id="ARBA00023136"/>
    </source>
</evidence>
<name>A0A1I4HFR8_9BACI</name>
<keyword evidence="3 6" id="KW-0812">Transmembrane</keyword>
<feature type="transmembrane region" description="Helical" evidence="6">
    <location>
        <begin position="357"/>
        <end position="375"/>
    </location>
</feature>
<organism evidence="8 9">
    <name type="scientific">Gracilibacillus orientalis</name>
    <dbReference type="NCBI Taxonomy" id="334253"/>
    <lineage>
        <taxon>Bacteria</taxon>
        <taxon>Bacillati</taxon>
        <taxon>Bacillota</taxon>
        <taxon>Bacilli</taxon>
        <taxon>Bacillales</taxon>
        <taxon>Bacillaceae</taxon>
        <taxon>Gracilibacillus</taxon>
    </lineage>
</organism>
<sequence>MNQALMISLLRKLVNLMSKFWTVFSHTYLSKVKSKSFIITTAIILALIVLMSNIQSIIDIFDSGEADQLAVVTEQEEIYSQLESRLEADFELEHFDGTLEEAQDAVGNEEYIAVLDIRESEEGLPEATYYSRDYTNETAQNLLESQLQQVKVEIATNQSGIDPAVIASIYEPVSFENELIATGDREVSEVKTEEELNGARGLVYVILFLLYMAVIMYGNMIAMDIANEKTSRVMEILISSSSPVSQMFAKIFGIGLVGLTQMVLLLGTGYFVITQKQDELVGGVFDFFGLSDISFSTFAYAVIFFLLGYFLYATLSAMLGSLVSRTEDVQQLMTPVTFLIIAAFMISMVGLGMPESTFVVISSYIPFFSPMVMFLRVGLLDIPFWEVGLSILLLIATIVVFAIIGAKIYRGGVLMYGTSTSLKDFKKALQLSKKE</sequence>
<feature type="domain" description="ABC-2 type transporter transmembrane" evidence="7">
    <location>
        <begin position="35"/>
        <end position="406"/>
    </location>
</feature>
<dbReference type="PANTHER" id="PTHR30294:SF29">
    <property type="entry name" value="MULTIDRUG ABC TRANSPORTER PERMEASE YBHS-RELATED"/>
    <property type="match status" value="1"/>
</dbReference>
<evidence type="ECO:0000313" key="9">
    <source>
        <dbReference type="Proteomes" id="UP000198565"/>
    </source>
</evidence>
<dbReference type="GO" id="GO:0005886">
    <property type="term" value="C:plasma membrane"/>
    <property type="evidence" value="ECO:0007669"/>
    <property type="project" value="UniProtKB-SubCell"/>
</dbReference>
<comment type="subcellular location">
    <subcellularLocation>
        <location evidence="1">Cell membrane</location>
        <topology evidence="1">Multi-pass membrane protein</topology>
    </subcellularLocation>
</comment>
<dbReference type="Pfam" id="PF12698">
    <property type="entry name" value="ABC2_membrane_3"/>
    <property type="match status" value="1"/>
</dbReference>
<accession>A0A1I4HFR8</accession>
<evidence type="ECO:0000256" key="1">
    <source>
        <dbReference type="ARBA" id="ARBA00004651"/>
    </source>
</evidence>
<evidence type="ECO:0000256" key="3">
    <source>
        <dbReference type="ARBA" id="ARBA00022692"/>
    </source>
</evidence>
<evidence type="ECO:0000256" key="2">
    <source>
        <dbReference type="ARBA" id="ARBA00022475"/>
    </source>
</evidence>
<dbReference type="GO" id="GO:0140359">
    <property type="term" value="F:ABC-type transporter activity"/>
    <property type="evidence" value="ECO:0007669"/>
    <property type="project" value="InterPro"/>
</dbReference>
<keyword evidence="5 6" id="KW-0472">Membrane</keyword>
<keyword evidence="4 6" id="KW-1133">Transmembrane helix</keyword>